<evidence type="ECO:0008006" key="4">
    <source>
        <dbReference type="Google" id="ProtNLM"/>
    </source>
</evidence>
<proteinExistence type="predicted"/>
<name>A0AA86N383_9BACT</name>
<dbReference type="AlphaFoldDB" id="A0AA86N383"/>
<sequence length="72" mass="8278">MSVAAKKAGKAPRRAQSGSKSQPIELPEGMWERIQSKAHELWEQRGRREGYALEDWLEAETSVMEEIHEARE</sequence>
<gene>
    <name evidence="2" type="ORF">DNFV4_04289</name>
</gene>
<accession>A0AA86N383</accession>
<feature type="region of interest" description="Disordered" evidence="1">
    <location>
        <begin position="1"/>
        <end position="30"/>
    </location>
</feature>
<evidence type="ECO:0000313" key="3">
    <source>
        <dbReference type="Proteomes" id="UP001179121"/>
    </source>
</evidence>
<reference evidence="2" key="1">
    <citation type="submission" date="2022-10" db="EMBL/GenBank/DDBJ databases">
        <authorList>
            <person name="Koch H."/>
        </authorList>
    </citation>
    <scope>NUCLEOTIDE SEQUENCE</scope>
    <source>
        <strain evidence="2">DNF</strain>
    </source>
</reference>
<organism evidence="2 3">
    <name type="scientific">Nitrospira tepida</name>
    <dbReference type="NCBI Taxonomy" id="2973512"/>
    <lineage>
        <taxon>Bacteria</taxon>
        <taxon>Pseudomonadati</taxon>
        <taxon>Nitrospirota</taxon>
        <taxon>Nitrospiria</taxon>
        <taxon>Nitrospirales</taxon>
        <taxon>Nitrospiraceae</taxon>
        <taxon>Nitrospira</taxon>
    </lineage>
</organism>
<dbReference type="InterPro" id="IPR021327">
    <property type="entry name" value="DUF2934"/>
</dbReference>
<dbReference type="KEGG" id="nti:DNFV4_04289"/>
<dbReference type="RefSeq" id="WP_289271273.1">
    <property type="nucleotide sequence ID" value="NZ_OX365700.1"/>
</dbReference>
<evidence type="ECO:0000313" key="2">
    <source>
        <dbReference type="EMBL" id="CAI4033847.1"/>
    </source>
</evidence>
<keyword evidence="3" id="KW-1185">Reference proteome</keyword>
<dbReference type="Proteomes" id="UP001179121">
    <property type="component" value="Chromosome"/>
</dbReference>
<dbReference type="Pfam" id="PF11154">
    <property type="entry name" value="DUF2934"/>
    <property type="match status" value="1"/>
</dbReference>
<dbReference type="EMBL" id="OX365700">
    <property type="protein sequence ID" value="CAI4033847.1"/>
    <property type="molecule type" value="Genomic_DNA"/>
</dbReference>
<evidence type="ECO:0000256" key="1">
    <source>
        <dbReference type="SAM" id="MobiDB-lite"/>
    </source>
</evidence>
<protein>
    <recommendedName>
        <fullName evidence="4">DUF2934 domain-containing protein</fullName>
    </recommendedName>
</protein>